<dbReference type="RefSeq" id="WP_260719160.1">
    <property type="nucleotide sequence ID" value="NZ_CP104377.1"/>
</dbReference>
<feature type="transmembrane region" description="Helical" evidence="4">
    <location>
        <begin position="292"/>
        <end position="312"/>
    </location>
</feature>
<keyword evidence="1 4" id="KW-0812">Transmembrane</keyword>
<dbReference type="PANTHER" id="PTHR42910">
    <property type="entry name" value="TRANSPORTER SCO4007-RELATED"/>
    <property type="match status" value="1"/>
</dbReference>
<feature type="transmembrane region" description="Helical" evidence="4">
    <location>
        <begin position="52"/>
        <end position="77"/>
    </location>
</feature>
<feature type="transmembrane region" description="Helical" evidence="4">
    <location>
        <begin position="178"/>
        <end position="197"/>
    </location>
</feature>
<dbReference type="SUPFAM" id="SSF103473">
    <property type="entry name" value="MFS general substrate transporter"/>
    <property type="match status" value="1"/>
</dbReference>
<dbReference type="InterPro" id="IPR036259">
    <property type="entry name" value="MFS_trans_sf"/>
</dbReference>
<keyword evidence="2 4" id="KW-1133">Transmembrane helix</keyword>
<accession>A0ABY5ZYW8</accession>
<feature type="transmembrane region" description="Helical" evidence="4">
    <location>
        <begin position="318"/>
        <end position="337"/>
    </location>
</feature>
<dbReference type="Pfam" id="PF07690">
    <property type="entry name" value="MFS_1"/>
    <property type="match status" value="1"/>
</dbReference>
<dbReference type="CDD" id="cd17324">
    <property type="entry name" value="MFS_NepI_like"/>
    <property type="match status" value="1"/>
</dbReference>
<feature type="transmembrane region" description="Helical" evidence="4">
    <location>
        <begin position="357"/>
        <end position="375"/>
    </location>
</feature>
<dbReference type="InterPro" id="IPR020846">
    <property type="entry name" value="MFS_dom"/>
</dbReference>
<name>A0ABY5ZYW8_9BURK</name>
<feature type="transmembrane region" description="Helical" evidence="4">
    <location>
        <begin position="113"/>
        <end position="135"/>
    </location>
</feature>
<keyword evidence="3 4" id="KW-0472">Membrane</keyword>
<feature type="transmembrane region" description="Helical" evidence="4">
    <location>
        <begin position="89"/>
        <end position="107"/>
    </location>
</feature>
<evidence type="ECO:0000256" key="3">
    <source>
        <dbReference type="ARBA" id="ARBA00023136"/>
    </source>
</evidence>
<feature type="transmembrane region" description="Helical" evidence="4">
    <location>
        <begin position="231"/>
        <end position="251"/>
    </location>
</feature>
<feature type="transmembrane region" description="Helical" evidence="4">
    <location>
        <begin position="21"/>
        <end position="40"/>
    </location>
</feature>
<evidence type="ECO:0000313" key="7">
    <source>
        <dbReference type="Proteomes" id="UP001058290"/>
    </source>
</evidence>
<evidence type="ECO:0000313" key="6">
    <source>
        <dbReference type="EMBL" id="UXC18633.1"/>
    </source>
</evidence>
<proteinExistence type="predicted"/>
<feature type="transmembrane region" description="Helical" evidence="4">
    <location>
        <begin position="257"/>
        <end position="280"/>
    </location>
</feature>
<evidence type="ECO:0000256" key="2">
    <source>
        <dbReference type="ARBA" id="ARBA00022989"/>
    </source>
</evidence>
<feature type="domain" description="Major facilitator superfamily (MFS) profile" evidence="5">
    <location>
        <begin position="18"/>
        <end position="407"/>
    </location>
</feature>
<evidence type="ECO:0000256" key="1">
    <source>
        <dbReference type="ARBA" id="ARBA00022692"/>
    </source>
</evidence>
<dbReference type="EMBL" id="CP104377">
    <property type="protein sequence ID" value="UXC18633.1"/>
    <property type="molecule type" value="Genomic_DNA"/>
</dbReference>
<reference evidence="6" key="1">
    <citation type="submission" date="2022-09" db="EMBL/GenBank/DDBJ databases">
        <title>Bacterial diversity in gut of crayfish and pufferfish.</title>
        <authorList>
            <person name="Huang Y."/>
        </authorList>
    </citation>
    <scope>NUCLEOTIDE SEQUENCE</scope>
    <source>
        <strain evidence="6">PR12</strain>
    </source>
</reference>
<protein>
    <submittedName>
        <fullName evidence="6">MFS transporter</fullName>
    </submittedName>
</protein>
<keyword evidence="7" id="KW-1185">Reference proteome</keyword>
<feature type="transmembrane region" description="Helical" evidence="4">
    <location>
        <begin position="381"/>
        <end position="402"/>
    </location>
</feature>
<dbReference type="InterPro" id="IPR011701">
    <property type="entry name" value="MFS"/>
</dbReference>
<dbReference type="PROSITE" id="PS50850">
    <property type="entry name" value="MFS"/>
    <property type="match status" value="1"/>
</dbReference>
<dbReference type="Gene3D" id="1.20.1250.20">
    <property type="entry name" value="MFS general substrate transporter like domains"/>
    <property type="match status" value="1"/>
</dbReference>
<evidence type="ECO:0000259" key="5">
    <source>
        <dbReference type="PROSITE" id="PS50850"/>
    </source>
</evidence>
<gene>
    <name evidence="6" type="ORF">N4T19_00365</name>
</gene>
<evidence type="ECO:0000256" key="4">
    <source>
        <dbReference type="SAM" id="Phobius"/>
    </source>
</evidence>
<dbReference type="Proteomes" id="UP001058290">
    <property type="component" value="Chromosome"/>
</dbReference>
<dbReference type="PANTHER" id="PTHR42910:SF1">
    <property type="entry name" value="MAJOR FACILITATOR SUPERFAMILY (MFS) PROFILE DOMAIN-CONTAINING PROTEIN"/>
    <property type="match status" value="1"/>
</dbReference>
<organism evidence="6 7">
    <name type="scientific">Comamonas squillarum</name>
    <dbReference type="NCBI Taxonomy" id="2977320"/>
    <lineage>
        <taxon>Bacteria</taxon>
        <taxon>Pseudomonadati</taxon>
        <taxon>Pseudomonadota</taxon>
        <taxon>Betaproteobacteria</taxon>
        <taxon>Burkholderiales</taxon>
        <taxon>Comamonadaceae</taxon>
        <taxon>Comamonas</taxon>
    </lineage>
</organism>
<sequence>MTSSSCVDTPGRQVQHPVVPSGLVGLFAVAAGASVANVYYAQPLLDAVALDLGIPLAAVGGVITATQLGSALALLLLVPLGDRVNRRPLMAWQLLALVLALLAVAWAPSAPLLMGAMLAVGLLGTAMTQGLIAYAASAAPPDARGRVVGGAQSGVFIGLLLARVLAGAVGDAWGWRSVYMASAALMLAMALPLWWWLPVLAHRPSTLGYRQLVASMGSLLRRDRVLQVRGVLALLMFAAFSIFWSSLVLPLRAAPFGFSHTAIGLFGLVGAAGALAATLAGRWVDRGQAQRASMWALLALLLAWLPLAGLGGLPDPRWAITALVLGIVLLDLGGQALHVSNQGLIFARSSDAHSRVVAVYMLFYAVGSGLGAISATSVYAYAGWLGVCALGAVVSGSALLFWRATCDWMRADPANAAANA</sequence>
<feature type="transmembrane region" description="Helical" evidence="4">
    <location>
        <begin position="147"/>
        <end position="166"/>
    </location>
</feature>